<accession>A0A1R3JRK7</accession>
<evidence type="ECO:0000256" key="10">
    <source>
        <dbReference type="ARBA" id="ARBA00049152"/>
    </source>
</evidence>
<feature type="region of interest" description="Disordered" evidence="12">
    <location>
        <begin position="873"/>
        <end position="893"/>
    </location>
</feature>
<keyword evidence="5" id="KW-0547">Nucleotide-binding</keyword>
<evidence type="ECO:0000256" key="1">
    <source>
        <dbReference type="ARBA" id="ARBA00004956"/>
    </source>
</evidence>
<dbReference type="GO" id="GO:0009317">
    <property type="term" value="C:acetyl-CoA carboxylase complex"/>
    <property type="evidence" value="ECO:0007669"/>
    <property type="project" value="InterPro"/>
</dbReference>
<dbReference type="InterPro" id="IPR029045">
    <property type="entry name" value="ClpP/crotonase-like_dom_sf"/>
</dbReference>
<comment type="pathway">
    <text evidence="1">Lipid metabolism; malonyl-CoA biosynthesis; malonyl-CoA from acetyl-CoA: step 1/1.</text>
</comment>
<evidence type="ECO:0000256" key="12">
    <source>
        <dbReference type="SAM" id="MobiDB-lite"/>
    </source>
</evidence>
<evidence type="ECO:0000256" key="4">
    <source>
        <dbReference type="ARBA" id="ARBA00022679"/>
    </source>
</evidence>
<evidence type="ECO:0000256" key="11">
    <source>
        <dbReference type="SAM" id="Coils"/>
    </source>
</evidence>
<feature type="domain" description="CoA carboxyltransferase C-terminal" evidence="13">
    <location>
        <begin position="145"/>
        <end position="399"/>
    </location>
</feature>
<dbReference type="PRINTS" id="PR01069">
    <property type="entry name" value="ACCCTRFRASEA"/>
</dbReference>
<evidence type="ECO:0000259" key="13">
    <source>
        <dbReference type="PROSITE" id="PS50989"/>
    </source>
</evidence>
<feature type="compositionally biased region" description="Basic and acidic residues" evidence="12">
    <location>
        <begin position="883"/>
        <end position="893"/>
    </location>
</feature>
<dbReference type="SUPFAM" id="SSF52096">
    <property type="entry name" value="ClpP/crotonase"/>
    <property type="match status" value="1"/>
</dbReference>
<organism evidence="14 15">
    <name type="scientific">Corchorus olitorius</name>
    <dbReference type="NCBI Taxonomy" id="93759"/>
    <lineage>
        <taxon>Eukaryota</taxon>
        <taxon>Viridiplantae</taxon>
        <taxon>Streptophyta</taxon>
        <taxon>Embryophyta</taxon>
        <taxon>Tracheophyta</taxon>
        <taxon>Spermatophyta</taxon>
        <taxon>Magnoliopsida</taxon>
        <taxon>eudicotyledons</taxon>
        <taxon>Gunneridae</taxon>
        <taxon>Pentapetalae</taxon>
        <taxon>rosids</taxon>
        <taxon>malvids</taxon>
        <taxon>Malvales</taxon>
        <taxon>Malvaceae</taxon>
        <taxon>Grewioideae</taxon>
        <taxon>Apeibeae</taxon>
        <taxon>Corchorus</taxon>
    </lineage>
</organism>
<dbReference type="GO" id="GO:0006633">
    <property type="term" value="P:fatty acid biosynthetic process"/>
    <property type="evidence" value="ECO:0007669"/>
    <property type="project" value="UniProtKB-KW"/>
</dbReference>
<dbReference type="PROSITE" id="PS50989">
    <property type="entry name" value="COA_CT_CTER"/>
    <property type="match status" value="1"/>
</dbReference>
<name>A0A1R3JRK7_9ROSI</name>
<proteinExistence type="inferred from homology"/>
<dbReference type="GO" id="GO:0003989">
    <property type="term" value="F:acetyl-CoA carboxylase activity"/>
    <property type="evidence" value="ECO:0007669"/>
    <property type="project" value="InterPro"/>
</dbReference>
<keyword evidence="3" id="KW-0444">Lipid biosynthesis</keyword>
<dbReference type="UniPathway" id="UPA00655">
    <property type="reaction ID" value="UER00711"/>
</dbReference>
<feature type="coiled-coil region" evidence="11">
    <location>
        <begin position="457"/>
        <end position="515"/>
    </location>
</feature>
<dbReference type="Gene3D" id="3.90.226.10">
    <property type="entry name" value="2-enoyl-CoA Hydratase, Chain A, domain 1"/>
    <property type="match status" value="1"/>
</dbReference>
<evidence type="ECO:0000256" key="5">
    <source>
        <dbReference type="ARBA" id="ARBA00022741"/>
    </source>
</evidence>
<dbReference type="GO" id="GO:0016743">
    <property type="term" value="F:carboxyl- or carbamoyltransferase activity"/>
    <property type="evidence" value="ECO:0007669"/>
    <property type="project" value="InterPro"/>
</dbReference>
<dbReference type="InterPro" id="IPR001095">
    <property type="entry name" value="Acetyl_CoA_COase_a_su"/>
</dbReference>
<dbReference type="AlphaFoldDB" id="A0A1R3JRK7"/>
<reference evidence="15" key="1">
    <citation type="submission" date="2013-09" db="EMBL/GenBank/DDBJ databases">
        <title>Corchorus olitorius genome sequencing.</title>
        <authorList>
            <person name="Alam M."/>
            <person name="Haque M.S."/>
            <person name="Islam M.S."/>
            <person name="Emdad E.M."/>
            <person name="Islam M.M."/>
            <person name="Ahmed B."/>
            <person name="Halim A."/>
            <person name="Hossen Q.M.M."/>
            <person name="Hossain M.Z."/>
            <person name="Ahmed R."/>
            <person name="Khan M.M."/>
            <person name="Islam R."/>
            <person name="Rashid M.M."/>
            <person name="Khan S.A."/>
            <person name="Rahman M.S."/>
            <person name="Alam M."/>
            <person name="Yahiya A.S."/>
            <person name="Khan M.S."/>
            <person name="Azam M.S."/>
            <person name="Haque T."/>
            <person name="Lashkar M.Z.H."/>
            <person name="Akhand A.I."/>
            <person name="Morshed G."/>
            <person name="Roy S."/>
            <person name="Uddin K.S."/>
            <person name="Rabeya T."/>
            <person name="Hossain A.S."/>
            <person name="Chowdhury A."/>
            <person name="Snigdha A.R."/>
            <person name="Mortoza M.S."/>
            <person name="Matin S.A."/>
            <person name="Hoque S.M.E."/>
            <person name="Islam M.K."/>
            <person name="Roy D.K."/>
            <person name="Haider R."/>
            <person name="Moosa M.M."/>
            <person name="Elias S.M."/>
            <person name="Hasan A.M."/>
            <person name="Jahan S."/>
            <person name="Shafiuddin M."/>
            <person name="Mahmood N."/>
            <person name="Shommy N.S."/>
        </authorList>
    </citation>
    <scope>NUCLEOTIDE SEQUENCE [LARGE SCALE GENOMIC DNA]</scope>
    <source>
        <strain evidence="15">cv. O-4</strain>
    </source>
</reference>
<evidence type="ECO:0000313" key="15">
    <source>
        <dbReference type="Proteomes" id="UP000187203"/>
    </source>
</evidence>
<evidence type="ECO:0000256" key="6">
    <source>
        <dbReference type="ARBA" id="ARBA00022832"/>
    </source>
</evidence>
<gene>
    <name evidence="14" type="ORF">COLO4_14614</name>
</gene>
<dbReference type="HAMAP" id="MF_00823">
    <property type="entry name" value="AcetylCoA_CT_alpha"/>
    <property type="match status" value="1"/>
</dbReference>
<dbReference type="NCBIfam" id="NF041504">
    <property type="entry name" value="AccA_sub"/>
    <property type="match status" value="1"/>
</dbReference>
<dbReference type="NCBIfam" id="NF004344">
    <property type="entry name" value="PRK05724.1"/>
    <property type="match status" value="1"/>
</dbReference>
<dbReference type="Proteomes" id="UP000187203">
    <property type="component" value="Unassembled WGS sequence"/>
</dbReference>
<evidence type="ECO:0000256" key="7">
    <source>
        <dbReference type="ARBA" id="ARBA00022840"/>
    </source>
</evidence>
<comment type="catalytic activity">
    <reaction evidence="10">
        <text>N(6)-carboxybiotinyl-L-lysyl-[protein] + acetyl-CoA = N(6)-biotinyl-L-lysyl-[protein] + malonyl-CoA</text>
        <dbReference type="Rhea" id="RHEA:54728"/>
        <dbReference type="Rhea" id="RHEA-COMP:10505"/>
        <dbReference type="Rhea" id="RHEA-COMP:10506"/>
        <dbReference type="ChEBI" id="CHEBI:57288"/>
        <dbReference type="ChEBI" id="CHEBI:57384"/>
        <dbReference type="ChEBI" id="CHEBI:83144"/>
        <dbReference type="ChEBI" id="CHEBI:83145"/>
        <dbReference type="EC" id="2.1.3.15"/>
    </reaction>
</comment>
<dbReference type="GO" id="GO:0005524">
    <property type="term" value="F:ATP binding"/>
    <property type="evidence" value="ECO:0007669"/>
    <property type="project" value="UniProtKB-KW"/>
</dbReference>
<keyword evidence="8" id="KW-0443">Lipid metabolism</keyword>
<dbReference type="PANTHER" id="PTHR42853:SF3">
    <property type="entry name" value="ACETYL-COENZYME A CARBOXYLASE CARBOXYL TRANSFERASE SUBUNIT ALPHA, CHLOROPLASTIC"/>
    <property type="match status" value="1"/>
</dbReference>
<keyword evidence="4" id="KW-0808">Transferase</keyword>
<keyword evidence="7" id="KW-0067">ATP-binding</keyword>
<evidence type="ECO:0000256" key="8">
    <source>
        <dbReference type="ARBA" id="ARBA00023098"/>
    </source>
</evidence>
<evidence type="ECO:0000313" key="14">
    <source>
        <dbReference type="EMBL" id="OMO97434.1"/>
    </source>
</evidence>
<dbReference type="EMBL" id="AWUE01015443">
    <property type="protein sequence ID" value="OMO97434.1"/>
    <property type="molecule type" value="Genomic_DNA"/>
</dbReference>
<dbReference type="EC" id="2.1.3.15" evidence="2"/>
<evidence type="ECO:0000256" key="3">
    <source>
        <dbReference type="ARBA" id="ARBA00022516"/>
    </source>
</evidence>
<dbReference type="STRING" id="93759.A0A1R3JRK7"/>
<dbReference type="Pfam" id="PF03255">
    <property type="entry name" value="ACCA"/>
    <property type="match status" value="1"/>
</dbReference>
<evidence type="ECO:0000256" key="9">
    <source>
        <dbReference type="ARBA" id="ARBA00023160"/>
    </source>
</evidence>
<dbReference type="OrthoDB" id="196847at2759"/>
<keyword evidence="15" id="KW-1185">Reference proteome</keyword>
<protein>
    <recommendedName>
        <fullName evidence="2">acetyl-CoA carboxytransferase</fullName>
        <ecNumber evidence="2">2.1.3.15</ecNumber>
    </recommendedName>
</protein>
<keyword evidence="9" id="KW-0275">Fatty acid biosynthesis</keyword>
<keyword evidence="11" id="KW-0175">Coiled coil</keyword>
<sequence length="893" mass="100079">MASISYSPNGFTGTSASDLLRSSSNGVSGIPLKTLVKTRFSMPRRNVTIAAKLRKGRKHEYPWPADPDPNVKGGVLTHLSPFKPLKEKPKPVTLDFEKPLLDLEKKIIDVRRMANETGLDFSDQIISLENKYQQACSKLRNVMILLYLEACVALKDLYTHLTPIQRVNIARHPNRPTFLDHVFNITDKFVELHGDRAGYDDPAVVTGIGTIDGRRYMFMGHQKGRNTKENIKRNFGMPTPHGYRKALRMMRYADHHGFPIVTFIDTPGAYADLRCEELGQGEAIAHNLRTMFGLKVPIISIVIGEGGSGGALAIGCGNKLLMLENAVFYVASPEACAAILWKSAKAAPMAAEKLRITATELSRLQICDGIIPEPLGGAHADPAWTSQQIKAAINKAMDELTGMDIEALLQHRHHKFRKLGGFQEGIRVGPKKTVNMKKREDKFVREREDKTVRRTSNAELEGGAKKLKQQNLKAKESSTKPPELALNNMIEKLRNAELEGGAKKLKQQNLKAKESSTKPPELTLDDMIEKLRKEVNHECSVAVKALGLKDRLDMLRQEQANSKDQLMDPVIVGKIEKLMQEFILRMEAAPNYTTLKNKIDMLEEFSKAKRFARAATLKQQVNEKFNELMARPDINEKFEAVKAEVESSGASSFADFDQGLKERYLNMVKDVELEFINALKSLGLDVEIVESNANDLDEQISLSDFKDLMDAVYDEFKEEIENVVNNSPELKDMMESLKLEMAKAGKTPDAESESKIVALQQQIRQSFSEAMASSGLKEKLEELKAEIFDEELENDLYDEINEEIENVVNSSELKDMIESLKLEMAKAGKTPDAESESKIVALQQQIKQRLSETIGSSELEEKLEELKAEIFEGIQSSDGSLQEETKHEEPSFS</sequence>
<dbReference type="PANTHER" id="PTHR42853">
    <property type="entry name" value="ACETYL-COENZYME A CARBOXYLASE CARBOXYL TRANSFERASE SUBUNIT ALPHA"/>
    <property type="match status" value="1"/>
</dbReference>
<keyword evidence="6" id="KW-0276">Fatty acid metabolism</keyword>
<comment type="caution">
    <text evidence="14">The sequence shown here is derived from an EMBL/GenBank/DDBJ whole genome shotgun (WGS) entry which is preliminary data.</text>
</comment>
<dbReference type="GO" id="GO:2001295">
    <property type="term" value="P:malonyl-CoA biosynthetic process"/>
    <property type="evidence" value="ECO:0007669"/>
    <property type="project" value="UniProtKB-UniPathway"/>
</dbReference>
<dbReference type="InterPro" id="IPR011763">
    <property type="entry name" value="COA_CT_C"/>
</dbReference>
<dbReference type="NCBIfam" id="TIGR00513">
    <property type="entry name" value="accA"/>
    <property type="match status" value="1"/>
</dbReference>
<evidence type="ECO:0000256" key="2">
    <source>
        <dbReference type="ARBA" id="ARBA00011883"/>
    </source>
</evidence>